<evidence type="ECO:0008006" key="2">
    <source>
        <dbReference type="Google" id="ProtNLM"/>
    </source>
</evidence>
<sequence>MKILFSCLCFATACITACYDCNIDAIYQNAFSHRKIQSKIVAKFLATSKRCRIFVVLRDNNSN</sequence>
<organism evidence="1">
    <name type="scientific">Porphyromonas phage phage019a_ATCC49417</name>
    <dbReference type="NCBI Taxonomy" id="3154109"/>
    <lineage>
        <taxon>Viruses</taxon>
    </lineage>
</organism>
<reference evidence="1" key="1">
    <citation type="journal article" date="2023" name="Microbiome">
        <title>Phages are unrecognized players in the ecology of the oral pathogen Porphyromonas gingivalis.</title>
        <authorList>
            <person name="Matrishin C.B."/>
            <person name="Haase E.M."/>
            <person name="Dewhirst F.E."/>
            <person name="Mark Welch J.L."/>
            <person name="Miranda-Sanchez F."/>
            <person name="Chen T."/>
            <person name="MacFarland D.C."/>
            <person name="Kauffman K.M."/>
        </authorList>
    </citation>
    <scope>NUCLEOTIDE SEQUENCE</scope>
</reference>
<name>A0AAT9J8K9_9VIRU</name>
<evidence type="ECO:0000313" key="1">
    <source>
        <dbReference type="EMBL" id="DBA55544.1"/>
    </source>
</evidence>
<accession>A0AAT9J8K9</accession>
<protein>
    <recommendedName>
        <fullName evidence="2">Lipoprotein</fullName>
    </recommendedName>
</protein>
<dbReference type="EMBL" id="BK068100">
    <property type="protein sequence ID" value="DBA55544.1"/>
    <property type="molecule type" value="Genomic_DNA"/>
</dbReference>
<reference evidence="1" key="2">
    <citation type="submission" date="2024-05" db="EMBL/GenBank/DDBJ databases">
        <authorList>
            <person name="Matrishin C.B."/>
            <person name="Kauffman K.M."/>
        </authorList>
    </citation>
    <scope>NUCLEOTIDE SEQUENCE</scope>
</reference>
<proteinExistence type="predicted"/>